<feature type="region of interest" description="Disordered" evidence="1">
    <location>
        <begin position="427"/>
        <end position="471"/>
    </location>
</feature>
<evidence type="ECO:0000256" key="1">
    <source>
        <dbReference type="SAM" id="MobiDB-lite"/>
    </source>
</evidence>
<name>A0A4Z0ABX1_9AGAM</name>
<dbReference type="Proteomes" id="UP000298061">
    <property type="component" value="Unassembled WGS sequence"/>
</dbReference>
<evidence type="ECO:0000313" key="3">
    <source>
        <dbReference type="Proteomes" id="UP000298061"/>
    </source>
</evidence>
<sequence>MSGSSSSKTLKSFRLSQADYNRHVSRYSYAYIRDPLKLDEDPPTLKVSAESEEAKEVLRPSSSVAGQDWISVPYGSKDNIKLIMQRVEKVIRIPIQHWLRCNLYTDACFIPDVLSWQYLAGDGTVFWPRKDLADLDYFMQPQTEPIEVILLPKSDVDDYITANRKAGRWKRFPHEPPVASELPANPYARARALFPLVDTTDSPHWAHYIAHREAAEARVDKAFEKLYCHEHTEYWDMIRDATLKSLFGEDDLAEEECKKIADAVANTDLWTNHDEIEMRDAEVTTRLHSLVSPTSVDVNLIFHHRTRMHSVEYHYTLGFRINTKPVAPLEDPPGRGRLVSLLHTGQGWRTFGWFYVDYQSCEHSACPVSTRDLKQVHDAVFGPDEKGKLGERNGDGHRVNDDARLYLSAEKPGISAAHLRKICGIPPLEEDDTADLSREQMTGPTEPSEDEYGSDDGGYGRGRRDEECIIA</sequence>
<gene>
    <name evidence="2" type="ORF">EWM64_g104</name>
</gene>
<comment type="caution">
    <text evidence="2">The sequence shown here is derived from an EMBL/GenBank/DDBJ whole genome shotgun (WGS) entry which is preliminary data.</text>
</comment>
<dbReference type="EMBL" id="SFCI01000004">
    <property type="protein sequence ID" value="TFY83911.1"/>
    <property type="molecule type" value="Genomic_DNA"/>
</dbReference>
<accession>A0A4Z0ABX1</accession>
<keyword evidence="3" id="KW-1185">Reference proteome</keyword>
<protein>
    <submittedName>
        <fullName evidence="2">Uncharacterized protein</fullName>
    </submittedName>
</protein>
<organism evidence="2 3">
    <name type="scientific">Hericium alpestre</name>
    <dbReference type="NCBI Taxonomy" id="135208"/>
    <lineage>
        <taxon>Eukaryota</taxon>
        <taxon>Fungi</taxon>
        <taxon>Dikarya</taxon>
        <taxon>Basidiomycota</taxon>
        <taxon>Agaricomycotina</taxon>
        <taxon>Agaricomycetes</taxon>
        <taxon>Russulales</taxon>
        <taxon>Hericiaceae</taxon>
        <taxon>Hericium</taxon>
    </lineage>
</organism>
<feature type="compositionally biased region" description="Basic and acidic residues" evidence="1">
    <location>
        <begin position="462"/>
        <end position="471"/>
    </location>
</feature>
<dbReference type="OrthoDB" id="3012326at2759"/>
<evidence type="ECO:0000313" key="2">
    <source>
        <dbReference type="EMBL" id="TFY83911.1"/>
    </source>
</evidence>
<proteinExistence type="predicted"/>
<reference evidence="2 3" key="1">
    <citation type="submission" date="2019-02" db="EMBL/GenBank/DDBJ databases">
        <title>Genome sequencing of the rare red list fungi Hericium alpestre (H. flagellum).</title>
        <authorList>
            <person name="Buettner E."/>
            <person name="Kellner H."/>
        </authorList>
    </citation>
    <scope>NUCLEOTIDE SEQUENCE [LARGE SCALE GENOMIC DNA]</scope>
    <source>
        <strain evidence="2 3">DSM 108284</strain>
    </source>
</reference>
<dbReference type="AlphaFoldDB" id="A0A4Z0ABX1"/>